<dbReference type="InterPro" id="IPR012337">
    <property type="entry name" value="RNaseH-like_sf"/>
</dbReference>
<sequence length="475" mass="52984">MISVQDGERADALGDLAGFRGEFYRCLPRRADALFELTDAVLCAEGPVSTLVGLSLAGEHRRGHGALYDGLASGRVEIDRLRRSVAGLPLPRDRDGRIVLAVDVSPWLRPDAATCPDRSFCHVYGRGKGSAQMIPGWPYSFVAALETGRTSWTTILDAWRLGPCDDATAVTAAQVREIIERLVAAGQYKPGDADILVVFDAGYDVTRLAFLLADLPVELLGRVRSDRIFRFPPPPRTAGTTGRRPKHGKEFRLADPTTQPGPDAATVTDTDRYGTARASAWNRLHPRLTHRAAWAVLAGPLPLIEGSLIRLTVDRLPGDRDPKPVWLWHSRPDVTASTVDRLWRAFLRRFDLEHTFRFLKQTLGWTRPRVRTLEQGERWTWLIVIAHTQLRLARHLTSDLRRPWEKPVTEPRRLTPARVRRGFRNLRPKTTLPASAPKPSRPGPGRPPGSKNKQRARRHDVGKNTASKHNTATTG</sequence>
<dbReference type="Proteomes" id="UP000198348">
    <property type="component" value="Unassembled WGS sequence"/>
</dbReference>
<feature type="domain" description="Transposase IS701-like DDE" evidence="2">
    <location>
        <begin position="22"/>
        <end position="286"/>
    </location>
</feature>
<feature type="region of interest" description="Disordered" evidence="1">
    <location>
        <begin position="411"/>
        <end position="475"/>
    </location>
</feature>
<feature type="region of interest" description="Disordered" evidence="1">
    <location>
        <begin position="231"/>
        <end position="269"/>
    </location>
</feature>
<protein>
    <submittedName>
        <fullName evidence="3">DDE superfamily endonuclease</fullName>
    </submittedName>
</protein>
<dbReference type="OrthoDB" id="3339508at2"/>
<keyword evidence="3" id="KW-0540">Nuclease</keyword>
<dbReference type="NCBIfam" id="NF041680">
    <property type="entry name" value="transp_NF041680"/>
    <property type="match status" value="1"/>
</dbReference>
<dbReference type="GO" id="GO:0004519">
    <property type="term" value="F:endonuclease activity"/>
    <property type="evidence" value="ECO:0007669"/>
    <property type="project" value="UniProtKB-KW"/>
</dbReference>
<dbReference type="Pfam" id="PF13546">
    <property type="entry name" value="DDE_5"/>
    <property type="match status" value="1"/>
</dbReference>
<accession>A0A239AK51</accession>
<organism evidence="3 4">
    <name type="scientific">Haloechinothrix alba</name>
    <dbReference type="NCBI Taxonomy" id="664784"/>
    <lineage>
        <taxon>Bacteria</taxon>
        <taxon>Bacillati</taxon>
        <taxon>Actinomycetota</taxon>
        <taxon>Actinomycetes</taxon>
        <taxon>Pseudonocardiales</taxon>
        <taxon>Pseudonocardiaceae</taxon>
        <taxon>Haloechinothrix</taxon>
    </lineage>
</organism>
<feature type="compositionally biased region" description="Polar residues" evidence="1">
    <location>
        <begin position="464"/>
        <end position="475"/>
    </location>
</feature>
<gene>
    <name evidence="3" type="ORF">SAMN06265360_1452</name>
</gene>
<name>A0A239AK51_9PSEU</name>
<keyword evidence="3" id="KW-0255">Endonuclease</keyword>
<reference evidence="3 4" key="1">
    <citation type="submission" date="2017-06" db="EMBL/GenBank/DDBJ databases">
        <authorList>
            <person name="Kim H.J."/>
            <person name="Triplett B.A."/>
        </authorList>
    </citation>
    <scope>NUCLEOTIDE SEQUENCE [LARGE SCALE GENOMIC DNA]</scope>
    <source>
        <strain evidence="3 4">DSM 45207</strain>
    </source>
</reference>
<dbReference type="SUPFAM" id="SSF53098">
    <property type="entry name" value="Ribonuclease H-like"/>
    <property type="match status" value="1"/>
</dbReference>
<dbReference type="InterPro" id="IPR038721">
    <property type="entry name" value="IS701-like_DDE_dom"/>
</dbReference>
<evidence type="ECO:0000313" key="4">
    <source>
        <dbReference type="Proteomes" id="UP000198348"/>
    </source>
</evidence>
<evidence type="ECO:0000256" key="1">
    <source>
        <dbReference type="SAM" id="MobiDB-lite"/>
    </source>
</evidence>
<dbReference type="AlphaFoldDB" id="A0A239AK51"/>
<evidence type="ECO:0000259" key="2">
    <source>
        <dbReference type="Pfam" id="PF13546"/>
    </source>
</evidence>
<keyword evidence="4" id="KW-1185">Reference proteome</keyword>
<feature type="compositionally biased region" description="Basic residues" evidence="1">
    <location>
        <begin position="418"/>
        <end position="427"/>
    </location>
</feature>
<dbReference type="EMBL" id="FZNW01000045">
    <property type="protein sequence ID" value="SNR95900.1"/>
    <property type="molecule type" value="Genomic_DNA"/>
</dbReference>
<evidence type="ECO:0000313" key="3">
    <source>
        <dbReference type="EMBL" id="SNR95900.1"/>
    </source>
</evidence>
<keyword evidence="3" id="KW-0378">Hydrolase</keyword>
<proteinExistence type="predicted"/>